<dbReference type="RefSeq" id="WP_051577949.1">
    <property type="nucleotide sequence ID" value="NZ_CP025688.1"/>
</dbReference>
<feature type="transmembrane region" description="Helical" evidence="1">
    <location>
        <begin position="15"/>
        <end position="31"/>
    </location>
</feature>
<protein>
    <submittedName>
        <fullName evidence="2">Uncharacterized protein</fullName>
    </submittedName>
</protein>
<feature type="transmembrane region" description="Helical" evidence="1">
    <location>
        <begin position="104"/>
        <end position="127"/>
    </location>
</feature>
<sequence>MHIFFTRMDLQAKGIWFPLLIALLLILYVLVMKKRQLTWRQIYMTFGVVCGAAWILDIISAIYFETFVYGSNHGIGIADLLVISTVPSCLAIIYLNYWTVARRWVLPILFTLISLLIEWLAITAGYYRHLHWGMHYSLINFFIIYRWLLPLHKRAIGAHHAHI</sequence>
<organism evidence="2 3">
    <name type="scientific">Sporolactobacillus terrae</name>
    <dbReference type="NCBI Taxonomy" id="269673"/>
    <lineage>
        <taxon>Bacteria</taxon>
        <taxon>Bacillati</taxon>
        <taxon>Bacillota</taxon>
        <taxon>Bacilli</taxon>
        <taxon>Bacillales</taxon>
        <taxon>Sporolactobacillaceae</taxon>
        <taxon>Sporolactobacillus</taxon>
    </lineage>
</organism>
<keyword evidence="1" id="KW-0472">Membrane</keyword>
<evidence type="ECO:0000313" key="2">
    <source>
        <dbReference type="EMBL" id="QAA23280.1"/>
    </source>
</evidence>
<name>A0ABX5Q9H3_9BACL</name>
<dbReference type="EMBL" id="CP025688">
    <property type="protein sequence ID" value="QAA23280.1"/>
    <property type="molecule type" value="Genomic_DNA"/>
</dbReference>
<reference evidence="2 3" key="1">
    <citation type="submission" date="2018-01" db="EMBL/GenBank/DDBJ databases">
        <title>Complete genome sequencing of Sporolactobacillus terrae DLG3.</title>
        <authorList>
            <person name="Nam Y.-D."/>
            <person name="Kang J."/>
            <person name="Chung W.-H."/>
        </authorList>
    </citation>
    <scope>NUCLEOTIDE SEQUENCE [LARGE SCALE GENOMIC DNA]</scope>
    <source>
        <strain evidence="2 3">DLG3</strain>
    </source>
</reference>
<dbReference type="Proteomes" id="UP000285882">
    <property type="component" value="Chromosome"/>
</dbReference>
<feature type="transmembrane region" description="Helical" evidence="1">
    <location>
        <begin position="75"/>
        <end position="97"/>
    </location>
</feature>
<keyword evidence="1" id="KW-0812">Transmembrane</keyword>
<gene>
    <name evidence="2" type="ORF">C0674_12070</name>
</gene>
<keyword evidence="3" id="KW-1185">Reference proteome</keyword>
<feature type="transmembrane region" description="Helical" evidence="1">
    <location>
        <begin position="43"/>
        <end position="63"/>
    </location>
</feature>
<accession>A0ABX5Q9H3</accession>
<keyword evidence="1" id="KW-1133">Transmembrane helix</keyword>
<proteinExistence type="predicted"/>
<evidence type="ECO:0000313" key="3">
    <source>
        <dbReference type="Proteomes" id="UP000285882"/>
    </source>
</evidence>
<feature type="transmembrane region" description="Helical" evidence="1">
    <location>
        <begin position="133"/>
        <end position="149"/>
    </location>
</feature>
<evidence type="ECO:0000256" key="1">
    <source>
        <dbReference type="SAM" id="Phobius"/>
    </source>
</evidence>